<keyword evidence="1" id="KW-0732">Signal</keyword>
<proteinExistence type="predicted"/>
<evidence type="ECO:0008006" key="4">
    <source>
        <dbReference type="Google" id="ProtNLM"/>
    </source>
</evidence>
<dbReference type="Proteomes" id="UP001623290">
    <property type="component" value="Chromosome"/>
</dbReference>
<dbReference type="PROSITE" id="PS51257">
    <property type="entry name" value="PROKAR_LIPOPROTEIN"/>
    <property type="match status" value="1"/>
</dbReference>
<feature type="chain" id="PRO_5045427627" description="Lipoprotein" evidence="1">
    <location>
        <begin position="19"/>
        <end position="113"/>
    </location>
</feature>
<protein>
    <recommendedName>
        <fullName evidence="4">Lipoprotein</fullName>
    </recommendedName>
</protein>
<dbReference type="EMBL" id="CP135443">
    <property type="protein sequence ID" value="WRY34177.1"/>
    <property type="molecule type" value="Genomic_DNA"/>
</dbReference>
<accession>A0ABZ1E352</accession>
<reference evidence="2 3" key="1">
    <citation type="submission" date="2023-09" db="EMBL/GenBank/DDBJ databases">
        <title>Thioclava shenzhenensis sp. nov., a multidrug resistant bacteria-antagonizing species isolated from coastal seawater.</title>
        <authorList>
            <person name="Long M."/>
        </authorList>
    </citation>
    <scope>NUCLEOTIDE SEQUENCE [LARGE SCALE GENOMIC DNA]</scope>
    <source>
        <strain evidence="2 3">FTW29</strain>
    </source>
</reference>
<evidence type="ECO:0000313" key="3">
    <source>
        <dbReference type="Proteomes" id="UP001623290"/>
    </source>
</evidence>
<dbReference type="RefSeq" id="WP_406721145.1">
    <property type="nucleotide sequence ID" value="NZ_CP135443.1"/>
</dbReference>
<feature type="signal peptide" evidence="1">
    <location>
        <begin position="1"/>
        <end position="18"/>
    </location>
</feature>
<organism evidence="2 3">
    <name type="scientific">Thioclava litoralis</name>
    <dbReference type="NCBI Taxonomy" id="3076557"/>
    <lineage>
        <taxon>Bacteria</taxon>
        <taxon>Pseudomonadati</taxon>
        <taxon>Pseudomonadota</taxon>
        <taxon>Alphaproteobacteria</taxon>
        <taxon>Rhodobacterales</taxon>
        <taxon>Paracoccaceae</taxon>
        <taxon>Thioclava</taxon>
    </lineage>
</organism>
<evidence type="ECO:0000313" key="2">
    <source>
        <dbReference type="EMBL" id="WRY34177.1"/>
    </source>
</evidence>
<keyword evidence="3" id="KW-1185">Reference proteome</keyword>
<gene>
    <name evidence="2" type="ORF">RPE78_02470</name>
</gene>
<name>A0ABZ1E352_9RHOB</name>
<sequence>MSRKIMSLLGLLVLSACVVDENGHPVFATRPTGPSMDQAGTCFLYVEDAKDGTYNLVNGIGNGTKTPLATRQTGLDAAALDAAWAKERKIMDVNPECLAISARDRSAARPVSG</sequence>
<evidence type="ECO:0000256" key="1">
    <source>
        <dbReference type="SAM" id="SignalP"/>
    </source>
</evidence>